<name>A0A382D4V6_9ZZZZ</name>
<sequence length="265" mass="29652">MTRDEFDEHVLRIQLDGYTVLPGLLTSDECEQARKELDGLSEKNVWLGNLFNKARVFERVYQISSLLEVIRYFLGQDAVLSGVYGSILHSGTGGGGLHSDGSITGPNRLDSLAPADKNLRITSHVLGFNVIFCISDFTKTNGATRVVPGSYKYQALSIPPSPIYGERIVEAERGSTLIFNINTWHGASENSTDEARYALFTPWRRQWLRSESELSRIVEPKVLDRAGEEGKRVFGLSALSPYLDLSQWDRENGCPKSEWSHLQRG</sequence>
<proteinExistence type="predicted"/>
<reference evidence="1" key="1">
    <citation type="submission" date="2018-05" db="EMBL/GenBank/DDBJ databases">
        <authorList>
            <person name="Lanie J.A."/>
            <person name="Ng W.-L."/>
            <person name="Kazmierczak K.M."/>
            <person name="Andrzejewski T.M."/>
            <person name="Davidsen T.M."/>
            <person name="Wayne K.J."/>
            <person name="Tettelin H."/>
            <person name="Glass J.I."/>
            <person name="Rusch D."/>
            <person name="Podicherti R."/>
            <person name="Tsui H.-C.T."/>
            <person name="Winkler M.E."/>
        </authorList>
    </citation>
    <scope>NUCLEOTIDE SEQUENCE</scope>
</reference>
<evidence type="ECO:0000313" key="1">
    <source>
        <dbReference type="EMBL" id="SVB33450.1"/>
    </source>
</evidence>
<dbReference type="InterPro" id="IPR008775">
    <property type="entry name" value="Phytyl_CoA_dOase-like"/>
</dbReference>
<dbReference type="AlphaFoldDB" id="A0A382D4V6"/>
<protein>
    <recommendedName>
        <fullName evidence="2">Phytanoyl-CoA dioxygenase</fullName>
    </recommendedName>
</protein>
<gene>
    <name evidence="1" type="ORF">METZ01_LOCUS186304</name>
</gene>
<organism evidence="1">
    <name type="scientific">marine metagenome</name>
    <dbReference type="NCBI Taxonomy" id="408172"/>
    <lineage>
        <taxon>unclassified sequences</taxon>
        <taxon>metagenomes</taxon>
        <taxon>ecological metagenomes</taxon>
    </lineage>
</organism>
<accession>A0A382D4V6</accession>
<dbReference type="Gene3D" id="2.60.120.620">
    <property type="entry name" value="q2cbj1_9rhob like domain"/>
    <property type="match status" value="1"/>
</dbReference>
<dbReference type="PANTHER" id="PTHR20883">
    <property type="entry name" value="PHYTANOYL-COA DIOXYGENASE DOMAIN CONTAINING 1"/>
    <property type="match status" value="1"/>
</dbReference>
<evidence type="ECO:0008006" key="2">
    <source>
        <dbReference type="Google" id="ProtNLM"/>
    </source>
</evidence>
<dbReference type="GO" id="GO:0016491">
    <property type="term" value="F:oxidoreductase activity"/>
    <property type="evidence" value="ECO:0007669"/>
    <property type="project" value="UniProtKB-ARBA"/>
</dbReference>
<dbReference type="GO" id="GO:0046872">
    <property type="term" value="F:metal ion binding"/>
    <property type="evidence" value="ECO:0007669"/>
    <property type="project" value="UniProtKB-ARBA"/>
</dbReference>
<dbReference type="SUPFAM" id="SSF51197">
    <property type="entry name" value="Clavaminate synthase-like"/>
    <property type="match status" value="1"/>
</dbReference>
<dbReference type="PANTHER" id="PTHR20883:SF48">
    <property type="entry name" value="ECTOINE DIOXYGENASE"/>
    <property type="match status" value="1"/>
</dbReference>
<dbReference type="Pfam" id="PF05721">
    <property type="entry name" value="PhyH"/>
    <property type="match status" value="1"/>
</dbReference>
<dbReference type="EMBL" id="UINC01037650">
    <property type="protein sequence ID" value="SVB33450.1"/>
    <property type="molecule type" value="Genomic_DNA"/>
</dbReference>